<dbReference type="EMBL" id="JBBNAG010000003">
    <property type="protein sequence ID" value="KAK9148986.1"/>
    <property type="molecule type" value="Genomic_DNA"/>
</dbReference>
<feature type="compositionally biased region" description="Low complexity" evidence="1">
    <location>
        <begin position="97"/>
        <end position="115"/>
    </location>
</feature>
<organism evidence="2 3">
    <name type="scientific">Stephania cephalantha</name>
    <dbReference type="NCBI Taxonomy" id="152367"/>
    <lineage>
        <taxon>Eukaryota</taxon>
        <taxon>Viridiplantae</taxon>
        <taxon>Streptophyta</taxon>
        <taxon>Embryophyta</taxon>
        <taxon>Tracheophyta</taxon>
        <taxon>Spermatophyta</taxon>
        <taxon>Magnoliopsida</taxon>
        <taxon>Ranunculales</taxon>
        <taxon>Menispermaceae</taxon>
        <taxon>Menispermoideae</taxon>
        <taxon>Cissampelideae</taxon>
        <taxon>Stephania</taxon>
    </lineage>
</organism>
<evidence type="ECO:0000313" key="3">
    <source>
        <dbReference type="Proteomes" id="UP001419268"/>
    </source>
</evidence>
<protein>
    <submittedName>
        <fullName evidence="2">Uncharacterized protein</fullName>
    </submittedName>
</protein>
<accession>A0AAP0KAG1</accession>
<name>A0AAP0KAG1_9MAGN</name>
<keyword evidence="3" id="KW-1185">Reference proteome</keyword>
<sequence length="115" mass="12345">MASESFGSTRTGVSVASSTSSQSVGDSGGDWRRKRFRLLRQRDRAQSVGSVASPPYAAHTTPVSVGIAQSYASTPPQPAPSGPHHQYYQRTDKRGSGQRQGQSSNQVQRQGQRPS</sequence>
<gene>
    <name evidence="2" type="ORF">Scep_007743</name>
</gene>
<dbReference type="Proteomes" id="UP001419268">
    <property type="component" value="Unassembled WGS sequence"/>
</dbReference>
<dbReference type="AlphaFoldDB" id="A0AAP0KAG1"/>
<proteinExistence type="predicted"/>
<comment type="caution">
    <text evidence="2">The sequence shown here is derived from an EMBL/GenBank/DDBJ whole genome shotgun (WGS) entry which is preliminary data.</text>
</comment>
<evidence type="ECO:0000256" key="1">
    <source>
        <dbReference type="SAM" id="MobiDB-lite"/>
    </source>
</evidence>
<feature type="region of interest" description="Disordered" evidence="1">
    <location>
        <begin position="1"/>
        <end position="115"/>
    </location>
</feature>
<evidence type="ECO:0000313" key="2">
    <source>
        <dbReference type="EMBL" id="KAK9148986.1"/>
    </source>
</evidence>
<reference evidence="2 3" key="1">
    <citation type="submission" date="2024-01" db="EMBL/GenBank/DDBJ databases">
        <title>Genome assemblies of Stephania.</title>
        <authorList>
            <person name="Yang L."/>
        </authorList>
    </citation>
    <scope>NUCLEOTIDE SEQUENCE [LARGE SCALE GENOMIC DNA]</scope>
    <source>
        <strain evidence="2">JXDWG</strain>
        <tissue evidence="2">Leaf</tissue>
    </source>
</reference>
<feature type="compositionally biased region" description="Low complexity" evidence="1">
    <location>
        <begin position="7"/>
        <end position="25"/>
    </location>
</feature>